<evidence type="ECO:0000259" key="3">
    <source>
        <dbReference type="SMART" id="SM00903"/>
    </source>
</evidence>
<name>A0AAU2VFQ5_9ACTN</name>
<dbReference type="SMART" id="SM00903">
    <property type="entry name" value="Flavin_Reduct"/>
    <property type="match status" value="1"/>
</dbReference>
<feature type="region of interest" description="Disordered" evidence="2">
    <location>
        <begin position="137"/>
        <end position="164"/>
    </location>
</feature>
<evidence type="ECO:0000256" key="1">
    <source>
        <dbReference type="ARBA" id="ARBA00023002"/>
    </source>
</evidence>
<dbReference type="AlphaFoldDB" id="A0AAU2VFQ5"/>
<dbReference type="PANTHER" id="PTHR30466:SF15">
    <property type="entry name" value="POSSIBLE OXIDOREDUCTASE"/>
    <property type="match status" value="1"/>
</dbReference>
<dbReference type="InterPro" id="IPR002563">
    <property type="entry name" value="Flavin_Rdtase-like_dom"/>
</dbReference>
<dbReference type="GO" id="GO:0042602">
    <property type="term" value="F:riboflavin reductase (NADPH) activity"/>
    <property type="evidence" value="ECO:0007669"/>
    <property type="project" value="TreeGrafter"/>
</dbReference>
<dbReference type="InterPro" id="IPR050268">
    <property type="entry name" value="NADH-dep_flavin_reductase"/>
</dbReference>
<gene>
    <name evidence="4" type="ORF">OG549_37675</name>
</gene>
<evidence type="ECO:0000256" key="2">
    <source>
        <dbReference type="SAM" id="MobiDB-lite"/>
    </source>
</evidence>
<reference evidence="4" key="1">
    <citation type="submission" date="2022-10" db="EMBL/GenBank/DDBJ databases">
        <title>The complete genomes of actinobacterial strains from the NBC collection.</title>
        <authorList>
            <person name="Joergensen T.S."/>
            <person name="Alvarez Arevalo M."/>
            <person name="Sterndorff E.B."/>
            <person name="Faurdal D."/>
            <person name="Vuksanovic O."/>
            <person name="Mourched A.-S."/>
            <person name="Charusanti P."/>
            <person name="Shaw S."/>
            <person name="Blin K."/>
            <person name="Weber T."/>
        </authorList>
    </citation>
    <scope>NUCLEOTIDE SEQUENCE</scope>
    <source>
        <strain evidence="4">NBC_00003</strain>
    </source>
</reference>
<feature type="domain" description="Flavin reductase like" evidence="3">
    <location>
        <begin position="8"/>
        <end position="151"/>
    </location>
</feature>
<sequence length="164" mass="17613">MSAVQEFLDRLDYPMYVVTAAVGEERAGCLVGFASQCSMVPVRFMVWLSTANRTYRVACSADFLAVHLLGRAQYGLAAHFGGRTGDEVDKFADVAWSEGPAGTVLLDEAPAWFVGRVEQRTDGGDHVGFLLSPLEAAAPPPPDWQPFRLSDSEGIEAGHPVPGS</sequence>
<protein>
    <submittedName>
        <fullName evidence="4">Flavin reductase family protein</fullName>
    </submittedName>
</protein>
<organism evidence="4">
    <name type="scientific">Streptomyces sp. NBC_00003</name>
    <dbReference type="NCBI Taxonomy" id="2903608"/>
    <lineage>
        <taxon>Bacteria</taxon>
        <taxon>Bacillati</taxon>
        <taxon>Actinomycetota</taxon>
        <taxon>Actinomycetes</taxon>
        <taxon>Kitasatosporales</taxon>
        <taxon>Streptomycetaceae</taxon>
        <taxon>Streptomyces</taxon>
    </lineage>
</organism>
<keyword evidence="1" id="KW-0560">Oxidoreductase</keyword>
<dbReference type="Pfam" id="PF01613">
    <property type="entry name" value="Flavin_Reduct"/>
    <property type="match status" value="1"/>
</dbReference>
<accession>A0AAU2VFQ5</accession>
<dbReference type="InterPro" id="IPR012349">
    <property type="entry name" value="Split_barrel_FMN-bd"/>
</dbReference>
<dbReference type="Gene3D" id="2.30.110.10">
    <property type="entry name" value="Electron Transport, Fmn-binding Protein, Chain A"/>
    <property type="match status" value="1"/>
</dbReference>
<dbReference type="EMBL" id="CP108318">
    <property type="protein sequence ID" value="WTW65909.1"/>
    <property type="molecule type" value="Genomic_DNA"/>
</dbReference>
<dbReference type="GO" id="GO:0010181">
    <property type="term" value="F:FMN binding"/>
    <property type="evidence" value="ECO:0007669"/>
    <property type="project" value="InterPro"/>
</dbReference>
<evidence type="ECO:0000313" key="4">
    <source>
        <dbReference type="EMBL" id="WTW65909.1"/>
    </source>
</evidence>
<dbReference type="SUPFAM" id="SSF50475">
    <property type="entry name" value="FMN-binding split barrel"/>
    <property type="match status" value="1"/>
</dbReference>
<proteinExistence type="predicted"/>
<dbReference type="PANTHER" id="PTHR30466">
    <property type="entry name" value="FLAVIN REDUCTASE"/>
    <property type="match status" value="1"/>
</dbReference>